<dbReference type="Proteomes" id="UP001168098">
    <property type="component" value="Unassembled WGS sequence"/>
</dbReference>
<dbReference type="PANTHER" id="PTHR36968">
    <property type="entry name" value="HOMEOBOX-DDT DOMAIN PROTEIN RLT2"/>
    <property type="match status" value="1"/>
</dbReference>
<comment type="subcellular location">
    <subcellularLocation>
        <location evidence="1">Nucleus</location>
    </subcellularLocation>
</comment>
<evidence type="ECO:0000259" key="4">
    <source>
        <dbReference type="Pfam" id="PF15612"/>
    </source>
</evidence>
<accession>A0AA38ZZK1</accession>
<dbReference type="PANTHER" id="PTHR36968:SF8">
    <property type="entry name" value="HOMEOBOX-DDT DOMAIN PROTEIN RLT3 ISOFORM X1"/>
    <property type="match status" value="1"/>
</dbReference>
<evidence type="ECO:0000256" key="3">
    <source>
        <dbReference type="SAM" id="MobiDB-lite"/>
    </source>
</evidence>
<evidence type="ECO:0000256" key="2">
    <source>
        <dbReference type="ARBA" id="ARBA00023242"/>
    </source>
</evidence>
<evidence type="ECO:0000256" key="1">
    <source>
        <dbReference type="ARBA" id="ARBA00004123"/>
    </source>
</evidence>
<dbReference type="InterPro" id="IPR044977">
    <property type="entry name" value="RLT1-3"/>
</dbReference>
<dbReference type="GO" id="GO:0006357">
    <property type="term" value="P:regulation of transcription by RNA polymerase II"/>
    <property type="evidence" value="ECO:0007669"/>
    <property type="project" value="InterPro"/>
</dbReference>
<organism evidence="5 6">
    <name type="scientific">Vitis rotundifolia</name>
    <name type="common">Muscadine grape</name>
    <dbReference type="NCBI Taxonomy" id="103349"/>
    <lineage>
        <taxon>Eukaryota</taxon>
        <taxon>Viridiplantae</taxon>
        <taxon>Streptophyta</taxon>
        <taxon>Embryophyta</taxon>
        <taxon>Tracheophyta</taxon>
        <taxon>Spermatophyta</taxon>
        <taxon>Magnoliopsida</taxon>
        <taxon>eudicotyledons</taxon>
        <taxon>Gunneridae</taxon>
        <taxon>Pentapetalae</taxon>
        <taxon>rosids</taxon>
        <taxon>Vitales</taxon>
        <taxon>Vitaceae</taxon>
        <taxon>Viteae</taxon>
        <taxon>Vitis</taxon>
    </lineage>
</organism>
<feature type="compositionally biased region" description="Low complexity" evidence="3">
    <location>
        <begin position="92"/>
        <end position="104"/>
    </location>
</feature>
<keyword evidence="6" id="KW-1185">Reference proteome</keyword>
<dbReference type="GO" id="GO:0005634">
    <property type="term" value="C:nucleus"/>
    <property type="evidence" value="ECO:0007669"/>
    <property type="project" value="UniProtKB-SubCell"/>
</dbReference>
<protein>
    <recommendedName>
        <fullName evidence="4">WHIM1 domain-containing protein</fullName>
    </recommendedName>
</protein>
<dbReference type="EMBL" id="JARBHA010000006">
    <property type="protein sequence ID" value="KAJ9697805.1"/>
    <property type="molecule type" value="Genomic_DNA"/>
</dbReference>
<name>A0AA38ZZK1_VITRO</name>
<evidence type="ECO:0000313" key="5">
    <source>
        <dbReference type="EMBL" id="KAJ9697805.1"/>
    </source>
</evidence>
<keyword evidence="2" id="KW-0539">Nucleus</keyword>
<feature type="region of interest" description="Disordered" evidence="3">
    <location>
        <begin position="91"/>
        <end position="127"/>
    </location>
</feature>
<comment type="caution">
    <text evidence="5">The sequence shown here is derived from an EMBL/GenBank/DDBJ whole genome shotgun (WGS) entry which is preliminary data.</text>
</comment>
<gene>
    <name evidence="5" type="ORF">PVL29_007098</name>
</gene>
<sequence>MNHHKQRNGMLTIYTEIDEIYPGEVWLLGLMDGEYSDLSIEEKLNALMALVDFVSGGNGIRMARSPPLITLPLLTIFIVVELSATADGLYGPSSPVVQPQPSSSDKPRLIASPLPLAPTHEYEKAKA</sequence>
<reference evidence="5 6" key="1">
    <citation type="journal article" date="2023" name="BMC Biotechnol.">
        <title>Vitis rotundifolia cv Carlos genome sequencing.</title>
        <authorList>
            <person name="Huff M."/>
            <person name="Hulse-Kemp A."/>
            <person name="Scheffler B."/>
            <person name="Youngblood R."/>
            <person name="Simpson S."/>
            <person name="Babiker E."/>
            <person name="Staton M."/>
        </authorList>
    </citation>
    <scope>NUCLEOTIDE SEQUENCE [LARGE SCALE GENOMIC DNA]</scope>
    <source>
        <tissue evidence="5">Leaf</tissue>
    </source>
</reference>
<dbReference type="AlphaFoldDB" id="A0AA38ZZK1"/>
<dbReference type="Pfam" id="PF15612">
    <property type="entry name" value="WHIM1"/>
    <property type="match status" value="1"/>
</dbReference>
<dbReference type="InterPro" id="IPR028942">
    <property type="entry name" value="WHIM1_dom"/>
</dbReference>
<evidence type="ECO:0000313" key="6">
    <source>
        <dbReference type="Proteomes" id="UP001168098"/>
    </source>
</evidence>
<proteinExistence type="predicted"/>
<feature type="domain" description="WHIM1" evidence="4">
    <location>
        <begin position="23"/>
        <end position="61"/>
    </location>
</feature>